<sequence length="47" mass="5375">MGILKIFSGKDPEEYEQKGDTFFETAEYGLAKIEYEAALSKLERKCP</sequence>
<accession>X1KG82</accession>
<organism evidence="1">
    <name type="scientific">marine sediment metagenome</name>
    <dbReference type="NCBI Taxonomy" id="412755"/>
    <lineage>
        <taxon>unclassified sequences</taxon>
        <taxon>metagenomes</taxon>
        <taxon>ecological metagenomes</taxon>
    </lineage>
</organism>
<name>X1KG82_9ZZZZ</name>
<reference evidence="1" key="1">
    <citation type="journal article" date="2014" name="Front. Microbiol.">
        <title>High frequency of phylogenetically diverse reductive dehalogenase-homologous genes in deep subseafloor sedimentary metagenomes.</title>
        <authorList>
            <person name="Kawai M."/>
            <person name="Futagami T."/>
            <person name="Toyoda A."/>
            <person name="Takaki Y."/>
            <person name="Nishi S."/>
            <person name="Hori S."/>
            <person name="Arai W."/>
            <person name="Tsubouchi T."/>
            <person name="Morono Y."/>
            <person name="Uchiyama I."/>
            <person name="Ito T."/>
            <person name="Fujiyama A."/>
            <person name="Inagaki F."/>
            <person name="Takami H."/>
        </authorList>
    </citation>
    <scope>NUCLEOTIDE SEQUENCE</scope>
    <source>
        <strain evidence="1">Expedition CK06-06</strain>
    </source>
</reference>
<dbReference type="AlphaFoldDB" id="X1KG82"/>
<proteinExistence type="predicted"/>
<dbReference type="EMBL" id="BARV01009926">
    <property type="protein sequence ID" value="GAI05683.1"/>
    <property type="molecule type" value="Genomic_DNA"/>
</dbReference>
<protein>
    <recommendedName>
        <fullName evidence="2">Tetratricopeptide repeat protein</fullName>
    </recommendedName>
</protein>
<feature type="non-terminal residue" evidence="1">
    <location>
        <position position="47"/>
    </location>
</feature>
<evidence type="ECO:0008006" key="2">
    <source>
        <dbReference type="Google" id="ProtNLM"/>
    </source>
</evidence>
<evidence type="ECO:0000313" key="1">
    <source>
        <dbReference type="EMBL" id="GAI05683.1"/>
    </source>
</evidence>
<comment type="caution">
    <text evidence="1">The sequence shown here is derived from an EMBL/GenBank/DDBJ whole genome shotgun (WGS) entry which is preliminary data.</text>
</comment>
<gene>
    <name evidence="1" type="ORF">S06H3_19393</name>
</gene>